<organism evidence="3 4">
    <name type="scientific">Zavarzinia compransoris</name>
    <dbReference type="NCBI Taxonomy" id="1264899"/>
    <lineage>
        <taxon>Bacteria</taxon>
        <taxon>Pseudomonadati</taxon>
        <taxon>Pseudomonadota</taxon>
        <taxon>Alphaproteobacteria</taxon>
        <taxon>Rhodospirillales</taxon>
        <taxon>Zavarziniaceae</taxon>
        <taxon>Zavarzinia</taxon>
    </lineage>
</organism>
<feature type="signal peptide" evidence="1">
    <location>
        <begin position="1"/>
        <end position="23"/>
    </location>
</feature>
<keyword evidence="4" id="KW-1185">Reference proteome</keyword>
<dbReference type="InterPro" id="IPR011033">
    <property type="entry name" value="PRC_barrel-like_sf"/>
</dbReference>
<evidence type="ECO:0000259" key="2">
    <source>
        <dbReference type="Pfam" id="PF05239"/>
    </source>
</evidence>
<feature type="domain" description="PRC-barrel" evidence="2">
    <location>
        <begin position="47"/>
        <end position="125"/>
    </location>
</feature>
<dbReference type="PANTHER" id="PTHR36505">
    <property type="entry name" value="BLR1072 PROTEIN"/>
    <property type="match status" value="1"/>
</dbReference>
<dbReference type="Pfam" id="PF05239">
    <property type="entry name" value="PRC"/>
    <property type="match status" value="1"/>
</dbReference>
<evidence type="ECO:0000256" key="1">
    <source>
        <dbReference type="SAM" id="SignalP"/>
    </source>
</evidence>
<dbReference type="OrthoDB" id="8021018at2"/>
<dbReference type="PANTHER" id="PTHR36505:SF1">
    <property type="entry name" value="BLR1072 PROTEIN"/>
    <property type="match status" value="1"/>
</dbReference>
<proteinExistence type="predicted"/>
<dbReference type="SUPFAM" id="SSF50346">
    <property type="entry name" value="PRC-barrel domain"/>
    <property type="match status" value="1"/>
</dbReference>
<protein>
    <recommendedName>
        <fullName evidence="2">PRC-barrel domain-containing protein</fullName>
    </recommendedName>
</protein>
<gene>
    <name evidence="3" type="ORF">DKG75_08915</name>
</gene>
<reference evidence="4" key="1">
    <citation type="submission" date="2018-05" db="EMBL/GenBank/DDBJ databases">
        <title>Zavarzinia sp. HR-AS.</title>
        <authorList>
            <person name="Lee Y."/>
            <person name="Jeon C.O."/>
        </authorList>
    </citation>
    <scope>NUCLEOTIDE SEQUENCE [LARGE SCALE GENOMIC DNA]</scope>
    <source>
        <strain evidence="4">DSM 1231</strain>
    </source>
</reference>
<comment type="caution">
    <text evidence="3">The sequence shown here is derived from an EMBL/GenBank/DDBJ whole genome shotgun (WGS) entry which is preliminary data.</text>
</comment>
<dbReference type="RefSeq" id="WP_109920730.1">
    <property type="nucleotide sequence ID" value="NZ_QGLF01000002.1"/>
</dbReference>
<dbReference type="Gene3D" id="2.30.30.240">
    <property type="entry name" value="PRC-barrel domain"/>
    <property type="match status" value="1"/>
</dbReference>
<sequence>MRKTITAAALAAILAGAAVPALAAETLSPAAPPAAASESAIGSTSAIRANDLIGAEVTNAVGEKVGEVTDLVIGENNTVSAAIISVGGFLGVGDKQVAISLAELTVTPIDRGEVRVQIAATAEQLKALPEIQLN</sequence>
<name>A0A317EA84_9PROT</name>
<evidence type="ECO:0000313" key="4">
    <source>
        <dbReference type="Proteomes" id="UP000246077"/>
    </source>
</evidence>
<dbReference type="AlphaFoldDB" id="A0A317EA84"/>
<dbReference type="InterPro" id="IPR027275">
    <property type="entry name" value="PRC-brl_dom"/>
</dbReference>
<dbReference type="Proteomes" id="UP000246077">
    <property type="component" value="Unassembled WGS sequence"/>
</dbReference>
<keyword evidence="1" id="KW-0732">Signal</keyword>
<evidence type="ECO:0000313" key="3">
    <source>
        <dbReference type="EMBL" id="PWR22085.1"/>
    </source>
</evidence>
<accession>A0A317EA84</accession>
<feature type="chain" id="PRO_5016299660" description="PRC-barrel domain-containing protein" evidence="1">
    <location>
        <begin position="24"/>
        <end position="134"/>
    </location>
</feature>
<dbReference type="EMBL" id="QGLF01000002">
    <property type="protein sequence ID" value="PWR22085.1"/>
    <property type="molecule type" value="Genomic_DNA"/>
</dbReference>